<dbReference type="EMBL" id="GL732546">
    <property type="protein sequence ID" value="EFX80681.1"/>
    <property type="molecule type" value="Genomic_DNA"/>
</dbReference>
<feature type="region of interest" description="Disordered" evidence="1">
    <location>
        <begin position="197"/>
        <end position="424"/>
    </location>
</feature>
<feature type="region of interest" description="Disordered" evidence="1">
    <location>
        <begin position="596"/>
        <end position="651"/>
    </location>
</feature>
<feature type="compositionally biased region" description="Basic residues" evidence="1">
    <location>
        <begin position="620"/>
        <end position="633"/>
    </location>
</feature>
<sequence>MNSSEAEEAWQQEKEFLDYMFVSLRHGDESGAAAAASESARIRRTGQQQQQQQPSSSSSISYTTNSTSSTANSTAANNTDVISSTKSLTSVKTTDTPAGLDHLDNLCKLMEQLGELRDANSRLQKRVHYLEDMKTLQEMHQELDLFVGSDSAASASNMSTKADAGADRSLDSLDSGEILPIISQHQAELIPVEPANKSAGIMDNNSNGSVEHSSSGGGGGGGGHRQSRAGKKIKSHHHMKFKKPGGTLLKYRERSKSVGFDENVAPPPIAAGGEENEVDYDVNNASATTTPSPDSYKLPETAPVSRSRPKTKVSKWTRVKEAFRWEKAHVDQQHQATSSGGSPSAGKVTSSSSTSKLPDKEEVGALDSSHNNRHQVSPYQHSLASESSSHAMARSPSPIFRLGRRRRSTTSRTSTSSSSLSECPLESEILKSFADAQELPHGGLCDLGTASRENSPGGKKNHDIEASIKNHPGLLLNSISPEFRKKVEVWERLKSGLSVAPAFDSGALALATPPTPTTLQQHGSSKKSAADSPDWNDIGKRRSEPDKLPPAFKKKLAEWEIRKAVAGKSDQNVEELHKILPHDFNRKLQEWERMKQQQAAAGKMSAGTNQPGLERQGSGKQHHHNRGGKHVKTGQKTDEVQQHRGEKQKEKELQWLEKELQKIEREKLRLEREREKYIERESRLEKIREAMKQPGHGPQREICIRTSTGEFRFQGLSRKFTKKLFQWEEQKGIRPEASTIALLDGAFSPGHHHHLHHHHPAVGEFSSSISARPSNLSAISRSKSESSIADLVSASVHSQPSSLSLNDAETTADFDRRLASDQEEGAQSTPGPGALLVEVEDVTEDCAAVVDIPEVEPQAPIYSIAPAELRQTIHRSEQEEQPRFQVGITGPARVERNDSVRTEASFKLLEENLSLLDRLRAKGEIVKYLELQMTSIDGDMAGVANTQTEEMVRLKEEETCLSDQEDNNSTAGNSSTIDRLKRRIVLLESRGQQLKSEKEHLQTVYQRQCSQQVHLVQHLVDKMQQLRGIGTSSGDTTPPFDPEALQRLDTLTTEILQEAQTLENSMRHPQRLPAATGNQGELVRQPSSAVRFPEQLSIKANQLKEEYERLRSFDSDLETNSDEEPELTPTPRVILHQLPPVPSEMSSAARKKVFVETHRLVFAPLESSDDKASTTFYQPVAAEEGAEDGVPWRRTPRDQPADSWRRNSSTSTPTEENPPDQSRPTAVTTVRNTAPNIRRMIDKYHQRVTASGKERSAPTFQFRPRCDLMTDERSSSSTPPPTIVIEHRGQSSPLAAAADSPLPFEHGGHLHPNCLVQLSKSLSAGAMGPASTETQRAGSSSASSATGWKGSGVLRSQSGLQLPTGQVTPCTRNPSFFRKSPLDPSIDDLLQKYRGRRQVGSVPADLPKSPTTNPERMLKLKQAREAFLTVGPGAIQSVESLCPSEERAQPLVEEESQSSPHGPALIVQDVTFEAQQPQAAGDTGSCRSQEGSVMMAGAWSAGTGSSVPSSPATSRRSSTNENLRSRTSPQQHPAVSRRSWLKQPSKFFFPKAPKTP</sequence>
<dbReference type="Proteomes" id="UP000000305">
    <property type="component" value="Unassembled WGS sequence"/>
</dbReference>
<proteinExistence type="predicted"/>
<feature type="compositionally biased region" description="Basic and acidic residues" evidence="1">
    <location>
        <begin position="318"/>
        <end position="332"/>
    </location>
</feature>
<feature type="compositionally biased region" description="Polar residues" evidence="1">
    <location>
        <begin position="374"/>
        <end position="390"/>
    </location>
</feature>
<feature type="region of interest" description="Disordered" evidence="1">
    <location>
        <begin position="1498"/>
        <end position="1556"/>
    </location>
</feature>
<keyword evidence="3" id="KW-1185">Reference proteome</keyword>
<feature type="compositionally biased region" description="Basic and acidic residues" evidence="1">
    <location>
        <begin position="537"/>
        <end position="547"/>
    </location>
</feature>
<feature type="compositionally biased region" description="Basic and acidic residues" evidence="1">
    <location>
        <begin position="635"/>
        <end position="651"/>
    </location>
</feature>
<dbReference type="OrthoDB" id="6376173at2759"/>
<feature type="compositionally biased region" description="Polar residues" evidence="1">
    <location>
        <begin position="283"/>
        <end position="293"/>
    </location>
</feature>
<feature type="compositionally biased region" description="Polar residues" evidence="1">
    <location>
        <begin position="1206"/>
        <end position="1228"/>
    </location>
</feature>
<feature type="compositionally biased region" description="Polar residues" evidence="1">
    <location>
        <begin position="1519"/>
        <end position="1533"/>
    </location>
</feature>
<feature type="region of interest" description="Disordered" evidence="1">
    <location>
        <begin position="29"/>
        <end position="75"/>
    </location>
</feature>
<feature type="compositionally biased region" description="Polar residues" evidence="1">
    <location>
        <begin position="203"/>
        <end position="212"/>
    </location>
</feature>
<dbReference type="eggNOG" id="ENOG502SF5H">
    <property type="taxonomic scope" value="Eukaryota"/>
</dbReference>
<feature type="compositionally biased region" description="Basic residues" evidence="1">
    <location>
        <begin position="225"/>
        <end position="243"/>
    </location>
</feature>
<feature type="compositionally biased region" description="Low complexity" evidence="1">
    <location>
        <begin position="1500"/>
        <end position="1517"/>
    </location>
</feature>
<feature type="compositionally biased region" description="Gly residues" evidence="1">
    <location>
        <begin position="215"/>
        <end position="224"/>
    </location>
</feature>
<feature type="compositionally biased region" description="Low complexity" evidence="1">
    <location>
        <begin position="30"/>
        <end position="75"/>
    </location>
</feature>
<feature type="region of interest" description="Disordered" evidence="1">
    <location>
        <begin position="444"/>
        <end position="466"/>
    </location>
</feature>
<dbReference type="KEGG" id="dpx:DAPPUDRAFT_318379"/>
<protein>
    <submittedName>
        <fullName evidence="2">Uncharacterized protein</fullName>
    </submittedName>
</protein>
<feature type="region of interest" description="Disordered" evidence="1">
    <location>
        <begin position="1181"/>
        <end position="1228"/>
    </location>
</feature>
<feature type="compositionally biased region" description="Polar residues" evidence="1">
    <location>
        <begin position="1354"/>
        <end position="1374"/>
    </location>
</feature>
<feature type="region of interest" description="Disordered" evidence="1">
    <location>
        <begin position="1325"/>
        <end position="1383"/>
    </location>
</feature>
<feature type="region of interest" description="Disordered" evidence="1">
    <location>
        <begin position="511"/>
        <end position="549"/>
    </location>
</feature>
<accession>E9GIM0</accession>
<organism evidence="2 3">
    <name type="scientific">Daphnia pulex</name>
    <name type="common">Water flea</name>
    <dbReference type="NCBI Taxonomy" id="6669"/>
    <lineage>
        <taxon>Eukaryota</taxon>
        <taxon>Metazoa</taxon>
        <taxon>Ecdysozoa</taxon>
        <taxon>Arthropoda</taxon>
        <taxon>Crustacea</taxon>
        <taxon>Branchiopoda</taxon>
        <taxon>Diplostraca</taxon>
        <taxon>Cladocera</taxon>
        <taxon>Anomopoda</taxon>
        <taxon>Daphniidae</taxon>
        <taxon>Daphnia</taxon>
    </lineage>
</organism>
<gene>
    <name evidence="2" type="ORF">DAPPUDRAFT_318379</name>
</gene>
<feature type="compositionally biased region" description="Basic and acidic residues" evidence="1">
    <location>
        <begin position="1195"/>
        <end position="1205"/>
    </location>
</feature>
<name>E9GIM0_DAPPU</name>
<evidence type="ECO:0000256" key="1">
    <source>
        <dbReference type="SAM" id="MobiDB-lite"/>
    </source>
</evidence>
<reference evidence="2 3" key="1">
    <citation type="journal article" date="2011" name="Science">
        <title>The ecoresponsive genome of Daphnia pulex.</title>
        <authorList>
            <person name="Colbourne J.K."/>
            <person name="Pfrender M.E."/>
            <person name="Gilbert D."/>
            <person name="Thomas W.K."/>
            <person name="Tucker A."/>
            <person name="Oakley T.H."/>
            <person name="Tokishita S."/>
            <person name="Aerts A."/>
            <person name="Arnold G.J."/>
            <person name="Basu M.K."/>
            <person name="Bauer D.J."/>
            <person name="Caceres C.E."/>
            <person name="Carmel L."/>
            <person name="Casola C."/>
            <person name="Choi J.H."/>
            <person name="Detter J.C."/>
            <person name="Dong Q."/>
            <person name="Dusheyko S."/>
            <person name="Eads B.D."/>
            <person name="Frohlich T."/>
            <person name="Geiler-Samerotte K.A."/>
            <person name="Gerlach D."/>
            <person name="Hatcher P."/>
            <person name="Jogdeo S."/>
            <person name="Krijgsveld J."/>
            <person name="Kriventseva E.V."/>
            <person name="Kultz D."/>
            <person name="Laforsch C."/>
            <person name="Lindquist E."/>
            <person name="Lopez J."/>
            <person name="Manak J.R."/>
            <person name="Muller J."/>
            <person name="Pangilinan J."/>
            <person name="Patwardhan R.P."/>
            <person name="Pitluck S."/>
            <person name="Pritham E.J."/>
            <person name="Rechtsteiner A."/>
            <person name="Rho M."/>
            <person name="Rogozin I.B."/>
            <person name="Sakarya O."/>
            <person name="Salamov A."/>
            <person name="Schaack S."/>
            <person name="Shapiro H."/>
            <person name="Shiga Y."/>
            <person name="Skalitzky C."/>
            <person name="Smith Z."/>
            <person name="Souvorov A."/>
            <person name="Sung W."/>
            <person name="Tang Z."/>
            <person name="Tsuchiya D."/>
            <person name="Tu H."/>
            <person name="Vos H."/>
            <person name="Wang M."/>
            <person name="Wolf Y.I."/>
            <person name="Yamagata H."/>
            <person name="Yamada T."/>
            <person name="Ye Y."/>
            <person name="Shaw J.R."/>
            <person name="Andrews J."/>
            <person name="Crease T.J."/>
            <person name="Tang H."/>
            <person name="Lucas S.M."/>
            <person name="Robertson H.M."/>
            <person name="Bork P."/>
            <person name="Koonin E.V."/>
            <person name="Zdobnov E.M."/>
            <person name="Grigoriev I.V."/>
            <person name="Lynch M."/>
            <person name="Boore J.L."/>
        </authorList>
    </citation>
    <scope>NUCLEOTIDE SEQUENCE [LARGE SCALE GENOMIC DNA]</scope>
</reference>
<evidence type="ECO:0000313" key="2">
    <source>
        <dbReference type="EMBL" id="EFX80681.1"/>
    </source>
</evidence>
<feature type="compositionally biased region" description="Low complexity" evidence="1">
    <location>
        <begin position="410"/>
        <end position="419"/>
    </location>
</feature>
<feature type="compositionally biased region" description="Low complexity" evidence="1">
    <location>
        <begin position="1337"/>
        <end position="1352"/>
    </location>
</feature>
<dbReference type="HOGENOM" id="CLU_246158_0_0_1"/>
<feature type="compositionally biased region" description="Basic residues" evidence="1">
    <location>
        <begin position="307"/>
        <end position="317"/>
    </location>
</feature>
<dbReference type="InParanoid" id="E9GIM0"/>
<dbReference type="STRING" id="6669.E9GIM0"/>
<feature type="compositionally biased region" description="Polar residues" evidence="1">
    <location>
        <begin position="333"/>
        <end position="342"/>
    </location>
</feature>
<evidence type="ECO:0000313" key="3">
    <source>
        <dbReference type="Proteomes" id="UP000000305"/>
    </source>
</evidence>